<organism evidence="12 13">
    <name type="scientific">Alkalibaculum sporogenes</name>
    <dbReference type="NCBI Taxonomy" id="2655001"/>
    <lineage>
        <taxon>Bacteria</taxon>
        <taxon>Bacillati</taxon>
        <taxon>Bacillota</taxon>
        <taxon>Clostridia</taxon>
        <taxon>Eubacteriales</taxon>
        <taxon>Eubacteriaceae</taxon>
        <taxon>Alkalibaculum</taxon>
    </lineage>
</organism>
<proteinExistence type="inferred from homology"/>
<accession>A0A6A7K984</accession>
<evidence type="ECO:0000256" key="8">
    <source>
        <dbReference type="ARBA" id="ARBA00023152"/>
    </source>
</evidence>
<dbReference type="CDD" id="cd24000">
    <property type="entry name" value="ASKHA_NBD_HK"/>
    <property type="match status" value="1"/>
</dbReference>
<dbReference type="Pfam" id="PF03727">
    <property type="entry name" value="Hexokinase_2"/>
    <property type="match status" value="1"/>
</dbReference>
<dbReference type="GO" id="GO:0005524">
    <property type="term" value="F:ATP binding"/>
    <property type="evidence" value="ECO:0007669"/>
    <property type="project" value="UniProtKB-KW"/>
</dbReference>
<dbReference type="GO" id="GO:0001678">
    <property type="term" value="P:intracellular glucose homeostasis"/>
    <property type="evidence" value="ECO:0007669"/>
    <property type="project" value="InterPro"/>
</dbReference>
<keyword evidence="6 12" id="KW-0418">Kinase</keyword>
<dbReference type="PROSITE" id="PS51748">
    <property type="entry name" value="HEXOKINASE_2"/>
    <property type="match status" value="1"/>
</dbReference>
<dbReference type="GO" id="GO:0006096">
    <property type="term" value="P:glycolytic process"/>
    <property type="evidence" value="ECO:0007669"/>
    <property type="project" value="UniProtKB-UniPathway"/>
</dbReference>
<reference evidence="12 13" key="1">
    <citation type="submission" date="2019-10" db="EMBL/GenBank/DDBJ databases">
        <title>Alkalibaculum tamaniensis sp.nov., a new alkaliphilic acetogen, isolated on methoxylated aromatics from a mud volcano.</title>
        <authorList>
            <person name="Khomyakova M.A."/>
            <person name="Merkel A.Y."/>
            <person name="Bonch-Osmolovskaya E.A."/>
            <person name="Slobodkin A.I."/>
        </authorList>
    </citation>
    <scope>NUCLEOTIDE SEQUENCE [LARGE SCALE GENOMIC DNA]</scope>
    <source>
        <strain evidence="12 13">M08DMB</strain>
    </source>
</reference>
<keyword evidence="7" id="KW-0067">ATP-binding</keyword>
<evidence type="ECO:0000256" key="7">
    <source>
        <dbReference type="ARBA" id="ARBA00022840"/>
    </source>
</evidence>
<evidence type="ECO:0000256" key="9">
    <source>
        <dbReference type="ARBA" id="ARBA00047905"/>
    </source>
</evidence>
<dbReference type="GO" id="GO:0005536">
    <property type="term" value="F:D-glucose binding"/>
    <property type="evidence" value="ECO:0007669"/>
    <property type="project" value="InterPro"/>
</dbReference>
<gene>
    <name evidence="12" type="ORF">GC105_08135</name>
</gene>
<feature type="domain" description="Hexokinase C-terminal" evidence="11">
    <location>
        <begin position="209"/>
        <end position="434"/>
    </location>
</feature>
<sequence length="443" mass="50492">MEIVKLKEEMIMFLEDMGMDYREIDFEEETNIFIKHMENGLAKNNLDLKMIPTYIDLNREIKFVEPIIVIDAGGTNFRRALVSFKEDEVIIEEFQTFSMPGSKGEITKTEFFDTIVKYIEPLLNKSTEIGFCFSYPVEILPNADGKVLSLSKEVKVKDIENVKLGETLLEHIKKYGYKENKKVVILNDTTAVLLSGMSISSKTRYHSYIGLILGTGTNTCYQEENNNILKDQLILKKKGKTIINIESGGYNGVNRGIIDKILDNKSNNPNEQQFEKMISGAYQGILIFESIKKAGEDGYISKEFYQGIKNILNISSKDVSDFHNSPYSKDNVISELLDMYGTEEDRIKMFYLIDFLIERAAKLLVINIKAIIKHTNAGRNPCQPVCISVDGSAFYGSQLFMSKFDYYVKKYINNEGYYVKRIKVEDGILIGAAKSVLISKDNR</sequence>
<dbReference type="InterPro" id="IPR043129">
    <property type="entry name" value="ATPase_NBD"/>
</dbReference>
<dbReference type="PRINTS" id="PR00475">
    <property type="entry name" value="HEXOKINASE"/>
</dbReference>
<evidence type="ECO:0000259" key="10">
    <source>
        <dbReference type="Pfam" id="PF00349"/>
    </source>
</evidence>
<dbReference type="AlphaFoldDB" id="A0A6A7K984"/>
<dbReference type="Gene3D" id="3.40.367.20">
    <property type="match status" value="1"/>
</dbReference>
<evidence type="ECO:0000256" key="6">
    <source>
        <dbReference type="ARBA" id="ARBA00022777"/>
    </source>
</evidence>
<feature type="domain" description="Hexokinase N-terminal" evidence="10">
    <location>
        <begin position="26"/>
        <end position="196"/>
    </location>
</feature>
<dbReference type="GO" id="GO:0006006">
    <property type="term" value="P:glucose metabolic process"/>
    <property type="evidence" value="ECO:0007669"/>
    <property type="project" value="TreeGrafter"/>
</dbReference>
<dbReference type="RefSeq" id="WP_152803530.1">
    <property type="nucleotide sequence ID" value="NZ_WHNX01000010.1"/>
</dbReference>
<evidence type="ECO:0000256" key="4">
    <source>
        <dbReference type="ARBA" id="ARBA00022679"/>
    </source>
</evidence>
<evidence type="ECO:0000256" key="2">
    <source>
        <dbReference type="ARBA" id="ARBA00005007"/>
    </source>
</evidence>
<dbReference type="SUPFAM" id="SSF53067">
    <property type="entry name" value="Actin-like ATPase domain"/>
    <property type="match status" value="2"/>
</dbReference>
<dbReference type="UniPathway" id="UPA00109">
    <property type="reaction ID" value="UER00180"/>
</dbReference>
<comment type="pathway">
    <text evidence="1">Carbohydrate degradation.</text>
</comment>
<evidence type="ECO:0000313" key="13">
    <source>
        <dbReference type="Proteomes" id="UP000440004"/>
    </source>
</evidence>
<evidence type="ECO:0000256" key="5">
    <source>
        <dbReference type="ARBA" id="ARBA00022741"/>
    </source>
</evidence>
<protein>
    <submittedName>
        <fullName evidence="12">Hexokinase</fullName>
    </submittedName>
</protein>
<dbReference type="GO" id="GO:0004340">
    <property type="term" value="F:glucokinase activity"/>
    <property type="evidence" value="ECO:0007669"/>
    <property type="project" value="TreeGrafter"/>
</dbReference>
<comment type="similarity">
    <text evidence="3">Belongs to the hexokinase family.</text>
</comment>
<evidence type="ECO:0000256" key="1">
    <source>
        <dbReference type="ARBA" id="ARBA00004921"/>
    </source>
</evidence>
<dbReference type="Pfam" id="PF00349">
    <property type="entry name" value="Hexokinase_1"/>
    <property type="match status" value="1"/>
</dbReference>
<dbReference type="InterPro" id="IPR022672">
    <property type="entry name" value="Hexokinase_N"/>
</dbReference>
<dbReference type="Proteomes" id="UP000440004">
    <property type="component" value="Unassembled WGS sequence"/>
</dbReference>
<keyword evidence="13" id="KW-1185">Reference proteome</keyword>
<comment type="caution">
    <text evidence="12">The sequence shown here is derived from an EMBL/GenBank/DDBJ whole genome shotgun (WGS) entry which is preliminary data.</text>
</comment>
<dbReference type="PANTHER" id="PTHR19443">
    <property type="entry name" value="HEXOKINASE"/>
    <property type="match status" value="1"/>
</dbReference>
<dbReference type="InterPro" id="IPR022673">
    <property type="entry name" value="Hexokinase_C"/>
</dbReference>
<evidence type="ECO:0000259" key="11">
    <source>
        <dbReference type="Pfam" id="PF03727"/>
    </source>
</evidence>
<dbReference type="EMBL" id="WHNX01000010">
    <property type="protein sequence ID" value="MPW25757.1"/>
    <property type="molecule type" value="Genomic_DNA"/>
</dbReference>
<evidence type="ECO:0000313" key="12">
    <source>
        <dbReference type="EMBL" id="MPW25757.1"/>
    </source>
</evidence>
<comment type="pathway">
    <text evidence="2">Carbohydrate metabolism.</text>
</comment>
<keyword evidence="4" id="KW-0808">Transferase</keyword>
<dbReference type="GO" id="GO:0008865">
    <property type="term" value="F:fructokinase activity"/>
    <property type="evidence" value="ECO:0007669"/>
    <property type="project" value="TreeGrafter"/>
</dbReference>
<comment type="catalytic activity">
    <reaction evidence="9">
        <text>D-fructose + ATP = D-fructose 6-phosphate + ADP + H(+)</text>
        <dbReference type="Rhea" id="RHEA:16125"/>
        <dbReference type="ChEBI" id="CHEBI:15378"/>
        <dbReference type="ChEBI" id="CHEBI:30616"/>
        <dbReference type="ChEBI" id="CHEBI:37721"/>
        <dbReference type="ChEBI" id="CHEBI:61527"/>
        <dbReference type="ChEBI" id="CHEBI:456216"/>
        <dbReference type="EC" id="2.7.1.1"/>
    </reaction>
    <physiologicalReaction direction="left-to-right" evidence="9">
        <dbReference type="Rhea" id="RHEA:16126"/>
    </physiologicalReaction>
</comment>
<evidence type="ECO:0000256" key="3">
    <source>
        <dbReference type="ARBA" id="ARBA00009225"/>
    </source>
</evidence>
<dbReference type="Gene3D" id="3.30.420.40">
    <property type="match status" value="1"/>
</dbReference>
<keyword evidence="5" id="KW-0547">Nucleotide-binding</keyword>
<dbReference type="InterPro" id="IPR001312">
    <property type="entry name" value="Hexokinase"/>
</dbReference>
<name>A0A6A7K984_9FIRM</name>
<keyword evidence="8" id="KW-0324">Glycolysis</keyword>
<dbReference type="PANTHER" id="PTHR19443:SF16">
    <property type="entry name" value="HEXOKINASE TYPE 1-RELATED"/>
    <property type="match status" value="1"/>
</dbReference>